<name>A0ABS0WXV4_9ACTN</name>
<dbReference type="PANTHER" id="PTHR43639">
    <property type="entry name" value="OXIDOREDUCTASE, SHORT-CHAIN DEHYDROGENASE/REDUCTASE FAMILY (AFU_ORTHOLOGUE AFUA_5G02870)"/>
    <property type="match status" value="1"/>
</dbReference>
<evidence type="ECO:0000313" key="4">
    <source>
        <dbReference type="Proteomes" id="UP000634780"/>
    </source>
</evidence>
<keyword evidence="4" id="KW-1185">Reference proteome</keyword>
<proteinExistence type="inferred from homology"/>
<dbReference type="EMBL" id="JAEKOZ010000001">
    <property type="protein sequence ID" value="MBJ3805745.1"/>
    <property type="molecule type" value="Genomic_DNA"/>
</dbReference>
<dbReference type="CDD" id="cd05233">
    <property type="entry name" value="SDR_c"/>
    <property type="match status" value="1"/>
</dbReference>
<reference evidence="3 4" key="1">
    <citation type="submission" date="2020-12" db="EMBL/GenBank/DDBJ databases">
        <title>Streptomyces typhae sp. nov., a novel endophytic actinomycete isolated from the root of cattail pollen (Typha angustifolia L.).</title>
        <authorList>
            <person name="Peng C."/>
            <person name="Liu C."/>
        </authorList>
    </citation>
    <scope>NUCLEOTIDE SEQUENCE [LARGE SCALE GENOMIC DNA]</scope>
    <source>
        <strain evidence="3 4">JCM 4753</strain>
    </source>
</reference>
<dbReference type="InterPro" id="IPR002347">
    <property type="entry name" value="SDR_fam"/>
</dbReference>
<protein>
    <submittedName>
        <fullName evidence="3">SDR family oxidoreductase</fullName>
    </submittedName>
</protein>
<evidence type="ECO:0000313" key="3">
    <source>
        <dbReference type="EMBL" id="MBJ3805745.1"/>
    </source>
</evidence>
<comment type="similarity">
    <text evidence="1">Belongs to the short-chain dehydrogenases/reductases (SDR) family.</text>
</comment>
<dbReference type="RefSeq" id="WP_190117892.1">
    <property type="nucleotide sequence ID" value="NZ_BMVR01000009.1"/>
</dbReference>
<comment type="caution">
    <text evidence="3">The sequence shown here is derived from an EMBL/GenBank/DDBJ whole genome shotgun (WGS) entry which is preliminary data.</text>
</comment>
<evidence type="ECO:0000256" key="1">
    <source>
        <dbReference type="ARBA" id="ARBA00006484"/>
    </source>
</evidence>
<dbReference type="Proteomes" id="UP000634780">
    <property type="component" value="Unassembled WGS sequence"/>
</dbReference>
<organism evidence="3 4">
    <name type="scientific">Streptomyces flavofungini</name>
    <dbReference type="NCBI Taxonomy" id="68200"/>
    <lineage>
        <taxon>Bacteria</taxon>
        <taxon>Bacillati</taxon>
        <taxon>Actinomycetota</taxon>
        <taxon>Actinomycetes</taxon>
        <taxon>Kitasatosporales</taxon>
        <taxon>Streptomycetaceae</taxon>
        <taxon>Streptomyces</taxon>
    </lineage>
</organism>
<dbReference type="PROSITE" id="PS00061">
    <property type="entry name" value="ADH_SHORT"/>
    <property type="match status" value="1"/>
</dbReference>
<dbReference type="PRINTS" id="PR00081">
    <property type="entry name" value="GDHRDH"/>
</dbReference>
<dbReference type="Gene3D" id="3.40.50.720">
    <property type="entry name" value="NAD(P)-binding Rossmann-like Domain"/>
    <property type="match status" value="1"/>
</dbReference>
<dbReference type="PRINTS" id="PR00080">
    <property type="entry name" value="SDRFAMILY"/>
</dbReference>
<dbReference type="Pfam" id="PF13561">
    <property type="entry name" value="adh_short_C2"/>
    <property type="match status" value="1"/>
</dbReference>
<dbReference type="InterPro" id="IPR036291">
    <property type="entry name" value="NAD(P)-bd_dom_sf"/>
</dbReference>
<keyword evidence="2" id="KW-0560">Oxidoreductase</keyword>
<sequence>MTERRTPGPGQDLNQRLRLTHRTALITGSTSNIGQAIAEAFAAEGAHVIVSGRNAERGARVVEGIRASGGRADFLAADLDGSSEASRDLAARARTALGGRIDILVNNAGVYPAPATPATDEKTFDKVYGVNVRAPFFLTAAVAPTMIAAGGGTIINLGSWVARLGVPVGALYASTKGAMETLTRAWAAEFGPQGVRVNAISPGVVLPPTPPGTTPHPGEAMMNGTPAGTVGSPSAIAHAAVWLASEEASFVHGTVVDVDGGRTGVAVIAA</sequence>
<dbReference type="InterPro" id="IPR020904">
    <property type="entry name" value="Sc_DH/Rdtase_CS"/>
</dbReference>
<evidence type="ECO:0000256" key="2">
    <source>
        <dbReference type="ARBA" id="ARBA00023002"/>
    </source>
</evidence>
<dbReference type="SUPFAM" id="SSF51735">
    <property type="entry name" value="NAD(P)-binding Rossmann-fold domains"/>
    <property type="match status" value="1"/>
</dbReference>
<dbReference type="PANTHER" id="PTHR43639:SF1">
    <property type="entry name" value="SHORT-CHAIN DEHYDROGENASE_REDUCTASE FAMILY PROTEIN"/>
    <property type="match status" value="1"/>
</dbReference>
<accession>A0ABS0WXV4</accession>
<gene>
    <name evidence="3" type="ORF">JGB26_01160</name>
</gene>